<organism evidence="1 2">
    <name type="scientific">Anopheles melas</name>
    <dbReference type="NCBI Taxonomy" id="34690"/>
    <lineage>
        <taxon>Eukaryota</taxon>
        <taxon>Metazoa</taxon>
        <taxon>Ecdysozoa</taxon>
        <taxon>Arthropoda</taxon>
        <taxon>Hexapoda</taxon>
        <taxon>Insecta</taxon>
        <taxon>Pterygota</taxon>
        <taxon>Neoptera</taxon>
        <taxon>Endopterygota</taxon>
        <taxon>Diptera</taxon>
        <taxon>Nematocera</taxon>
        <taxon>Culicoidea</taxon>
        <taxon>Culicidae</taxon>
        <taxon>Anophelinae</taxon>
        <taxon>Anopheles</taxon>
    </lineage>
</organism>
<protein>
    <submittedName>
        <fullName evidence="1">Uncharacterized protein</fullName>
    </submittedName>
</protein>
<accession>A0A182U1S6</accession>
<reference evidence="1" key="2">
    <citation type="submission" date="2020-05" db="UniProtKB">
        <authorList>
            <consortium name="EnsemblMetazoa"/>
        </authorList>
    </citation>
    <scope>IDENTIFICATION</scope>
    <source>
        <strain evidence="1">CM1001059</strain>
    </source>
</reference>
<evidence type="ECO:0000313" key="1">
    <source>
        <dbReference type="EnsemblMetazoa" id="AMEC012334-PA"/>
    </source>
</evidence>
<dbReference type="VEuPathDB" id="VectorBase:AMEC012334"/>
<sequence length="105" mass="11097">MQVPNGCIGTNGYINNNNCLLNGTELSGGVVGGAGCNMSSNMSSYTNGQHVVGPFKTYTPNRTEVDFPTQRHSSHSGNIPNAARHNTIVIATSPPFVVGHLRGRK</sequence>
<name>A0A182U1S6_9DIPT</name>
<dbReference type="STRING" id="34690.A0A182U1S6"/>
<dbReference type="EnsemblMetazoa" id="AMEC012334-RA">
    <property type="protein sequence ID" value="AMEC012334-PA"/>
    <property type="gene ID" value="AMEC012334"/>
</dbReference>
<reference evidence="2" key="1">
    <citation type="submission" date="2014-01" db="EMBL/GenBank/DDBJ databases">
        <title>The Genome Sequence of Anopheles melas CM1001059_A (V2).</title>
        <authorList>
            <consortium name="The Broad Institute Genomics Platform"/>
            <person name="Neafsey D.E."/>
            <person name="Besansky N."/>
            <person name="Howell P."/>
            <person name="Walton C."/>
            <person name="Young S.K."/>
            <person name="Zeng Q."/>
            <person name="Gargeya S."/>
            <person name="Fitzgerald M."/>
            <person name="Haas B."/>
            <person name="Abouelleil A."/>
            <person name="Allen A.W."/>
            <person name="Alvarado L."/>
            <person name="Arachchi H.M."/>
            <person name="Berlin A.M."/>
            <person name="Chapman S.B."/>
            <person name="Gainer-Dewar J."/>
            <person name="Goldberg J."/>
            <person name="Griggs A."/>
            <person name="Gujja S."/>
            <person name="Hansen M."/>
            <person name="Howarth C."/>
            <person name="Imamovic A."/>
            <person name="Ireland A."/>
            <person name="Larimer J."/>
            <person name="McCowan C."/>
            <person name="Murphy C."/>
            <person name="Pearson M."/>
            <person name="Poon T.W."/>
            <person name="Priest M."/>
            <person name="Roberts A."/>
            <person name="Saif S."/>
            <person name="Shea T."/>
            <person name="Sisk P."/>
            <person name="Sykes S."/>
            <person name="Wortman J."/>
            <person name="Nusbaum C."/>
            <person name="Birren B."/>
        </authorList>
    </citation>
    <scope>NUCLEOTIDE SEQUENCE [LARGE SCALE GENOMIC DNA]</scope>
    <source>
        <strain evidence="2">CM1001059</strain>
    </source>
</reference>
<evidence type="ECO:0000313" key="2">
    <source>
        <dbReference type="Proteomes" id="UP000075902"/>
    </source>
</evidence>
<proteinExistence type="predicted"/>
<keyword evidence="2" id="KW-1185">Reference proteome</keyword>
<dbReference type="AlphaFoldDB" id="A0A182U1S6"/>
<dbReference type="Proteomes" id="UP000075902">
    <property type="component" value="Unassembled WGS sequence"/>
</dbReference>